<dbReference type="Proteomes" id="UP000626180">
    <property type="component" value="Unassembled WGS sequence"/>
</dbReference>
<dbReference type="Proteomes" id="UP000250443">
    <property type="component" value="Unassembled WGS sequence"/>
</dbReference>
<dbReference type="Pfam" id="PF01928">
    <property type="entry name" value="CYTH"/>
    <property type="match status" value="1"/>
</dbReference>
<dbReference type="SMART" id="SM01118">
    <property type="entry name" value="CYTH"/>
    <property type="match status" value="1"/>
</dbReference>
<reference evidence="3 4" key="1">
    <citation type="submission" date="2018-06" db="EMBL/GenBank/DDBJ databases">
        <authorList>
            <consortium name="Pathogen Informatics"/>
            <person name="Doyle S."/>
        </authorList>
    </citation>
    <scope>NUCLEOTIDE SEQUENCE [LARGE SCALE GENOMIC DNA]</scope>
    <source>
        <strain evidence="3 4">NCTC11842</strain>
    </source>
</reference>
<dbReference type="GO" id="GO:0050355">
    <property type="term" value="F:inorganic triphosphate phosphatase activity"/>
    <property type="evidence" value="ECO:0007669"/>
    <property type="project" value="InterPro"/>
</dbReference>
<name>A0A2X2DMB8_PSELU</name>
<dbReference type="PANTHER" id="PTHR39569:SF1">
    <property type="entry name" value="INORGANIC TRIPHOSPHATASE"/>
    <property type="match status" value="1"/>
</dbReference>
<dbReference type="InterPro" id="IPR023577">
    <property type="entry name" value="CYTH_domain"/>
</dbReference>
<proteinExistence type="predicted"/>
<dbReference type="CDD" id="cd07756">
    <property type="entry name" value="CYTH-like_Pase_CHAD"/>
    <property type="match status" value="1"/>
</dbReference>
<evidence type="ECO:0000313" key="2">
    <source>
        <dbReference type="EMBL" id="MBF8642218.1"/>
    </source>
</evidence>
<feature type="domain" description="CYTH" evidence="1">
    <location>
        <begin position="2"/>
        <end position="207"/>
    </location>
</feature>
<dbReference type="EMBL" id="JADMCD010000008">
    <property type="protein sequence ID" value="MBF8642218.1"/>
    <property type="molecule type" value="Genomic_DNA"/>
</dbReference>
<keyword evidence="5" id="KW-1185">Reference proteome</keyword>
<dbReference type="InterPro" id="IPR033469">
    <property type="entry name" value="CYTH-like_dom_sf"/>
</dbReference>
<dbReference type="SUPFAM" id="SSF55154">
    <property type="entry name" value="CYTH-like phosphatases"/>
    <property type="match status" value="1"/>
</dbReference>
<evidence type="ECO:0000313" key="5">
    <source>
        <dbReference type="Proteomes" id="UP000626180"/>
    </source>
</evidence>
<dbReference type="PROSITE" id="PS51707">
    <property type="entry name" value="CYTH"/>
    <property type="match status" value="1"/>
</dbReference>
<reference evidence="2 5" key="2">
    <citation type="submission" date="2020-10" db="EMBL/GenBank/DDBJ databases">
        <title>Genome sequences of Pseudomonas isolates.</title>
        <authorList>
            <person name="Wessels L."/>
            <person name="Reich F."/>
            <person name="Hammerl J."/>
        </authorList>
    </citation>
    <scope>NUCLEOTIDE SEQUENCE [LARGE SCALE GENOMIC DNA]</scope>
    <source>
        <strain evidence="2 5">20-MO00624-0</strain>
    </source>
</reference>
<evidence type="ECO:0000259" key="1">
    <source>
        <dbReference type="PROSITE" id="PS51707"/>
    </source>
</evidence>
<accession>A0A2X2DMB8</accession>
<dbReference type="PANTHER" id="PTHR39569">
    <property type="entry name" value="INORGANIC TRIPHOSPHATASE"/>
    <property type="match status" value="1"/>
</dbReference>
<sequence>MAKETEIKLRATPETLAALREHPVLKKRNKEGWKRRELYNQYYDTDTRELAHARVALRVRRDGDQYIQTLKSRGQSMAGLSERNEWEWNLSGPDLDTSLLGPECWPAALADLDKHQLKPIFTTDFTRDYADIAWERGKSRAVVEAALDQGAVLAGEHQEAICELELELREGEPADLLELAEQLAADLPLMPCDISKAERGYRLHDAASYTLHLTPPTLTAETTLDDAFAAIAWHLLGSSQRLAEQYRWNGHWRLLVEWVHQLVDLRALLSSLGQAVPRTSSRDLRQALDALLADWKTFATIGQEDEEARQQAPERFANELAKPRWGHFSLVAARWLHDRRWTEARNDRGNKLGQLSLGKWLPRTLSEEADAIPLQRGMNQPELVAEQLPRVERMLVWLRLARPVLDLPETDRLYGELAKLPALIAHEQHDAVANQARTLISLPAWKALPR</sequence>
<dbReference type="RefSeq" id="WP_010796720.1">
    <property type="nucleotide sequence ID" value="NZ_FQYS01000007.1"/>
</dbReference>
<protein>
    <submittedName>
        <fullName evidence="3">Adenylate cyclase</fullName>
    </submittedName>
    <submittedName>
        <fullName evidence="2">Inorganic triphosphatase</fullName>
    </submittedName>
</protein>
<evidence type="ECO:0000313" key="3">
    <source>
        <dbReference type="EMBL" id="SPZ13265.1"/>
    </source>
</evidence>
<organism evidence="3 4">
    <name type="scientific">Pseudomonas luteola</name>
    <dbReference type="NCBI Taxonomy" id="47886"/>
    <lineage>
        <taxon>Bacteria</taxon>
        <taxon>Pseudomonadati</taxon>
        <taxon>Pseudomonadota</taxon>
        <taxon>Gammaproteobacteria</taxon>
        <taxon>Pseudomonadales</taxon>
        <taxon>Pseudomonadaceae</taxon>
        <taxon>Pseudomonas</taxon>
    </lineage>
</organism>
<dbReference type="InterPro" id="IPR039013">
    <property type="entry name" value="YgiF"/>
</dbReference>
<evidence type="ECO:0000313" key="4">
    <source>
        <dbReference type="Proteomes" id="UP000250443"/>
    </source>
</evidence>
<dbReference type="Gene3D" id="2.40.320.10">
    <property type="entry name" value="Hypothetical Protein Pfu-838710-001"/>
    <property type="match status" value="1"/>
</dbReference>
<dbReference type="EMBL" id="UAUF01000014">
    <property type="protein sequence ID" value="SPZ13265.1"/>
    <property type="molecule type" value="Genomic_DNA"/>
</dbReference>
<gene>
    <name evidence="2" type="ORF">IRZ65_16150</name>
    <name evidence="3" type="ORF">NCTC11842_04988</name>
</gene>
<dbReference type="AlphaFoldDB" id="A0A2X2DMB8"/>
<dbReference type="GO" id="GO:0046872">
    <property type="term" value="F:metal ion binding"/>
    <property type="evidence" value="ECO:0007669"/>
    <property type="project" value="TreeGrafter"/>
</dbReference>